<name>A0ABT8WAC4_9FLAO</name>
<comment type="caution">
    <text evidence="2">The sequence shown here is derived from an EMBL/GenBank/DDBJ whole genome shotgun (WGS) entry which is preliminary data.</text>
</comment>
<reference evidence="2" key="1">
    <citation type="submission" date="2023-07" db="EMBL/GenBank/DDBJ databases">
        <title>Two novel species in the genus Flavivirga.</title>
        <authorList>
            <person name="Kwon K."/>
        </authorList>
    </citation>
    <scope>NUCLEOTIDE SEQUENCE</scope>
    <source>
        <strain evidence="2">KCTC 52353</strain>
    </source>
</reference>
<gene>
    <name evidence="2" type="ORF">Q4Q35_09360</name>
</gene>
<accession>A0ABT8WAC4</accession>
<evidence type="ECO:0000313" key="3">
    <source>
        <dbReference type="Proteomes" id="UP001176883"/>
    </source>
</evidence>
<feature type="chain" id="PRO_5046273125" evidence="1">
    <location>
        <begin position="25"/>
        <end position="101"/>
    </location>
</feature>
<dbReference type="Pfam" id="PF20130">
    <property type="entry name" value="DUF6520"/>
    <property type="match status" value="1"/>
</dbReference>
<protein>
    <submittedName>
        <fullName evidence="2">DUF6520 family protein</fullName>
    </submittedName>
</protein>
<dbReference type="InterPro" id="IPR045391">
    <property type="entry name" value="DUF6520"/>
</dbReference>
<keyword evidence="3" id="KW-1185">Reference proteome</keyword>
<dbReference type="EMBL" id="JAUOEK010000104">
    <property type="protein sequence ID" value="MDO5970016.1"/>
    <property type="molecule type" value="Genomic_DNA"/>
</dbReference>
<evidence type="ECO:0000256" key="1">
    <source>
        <dbReference type="SAM" id="SignalP"/>
    </source>
</evidence>
<proteinExistence type="predicted"/>
<dbReference type="RefSeq" id="WP_303277710.1">
    <property type="nucleotide sequence ID" value="NZ_JAUOEK010000104.1"/>
</dbReference>
<feature type="signal peptide" evidence="1">
    <location>
        <begin position="1"/>
        <end position="24"/>
    </location>
</feature>
<sequence length="101" mass="11195">MKSNFFKIVLPAFALMLAITASLAFTPADSAEDLLEIDIAEYINPENVNNDCLPITEVSCQITGTVLCTFEIEKDNEELVDVDLFLRSSDCGIPLYVYVPE</sequence>
<organism evidence="2 3">
    <name type="scientific">Flavivirga aquimarina</name>
    <dbReference type="NCBI Taxonomy" id="2027862"/>
    <lineage>
        <taxon>Bacteria</taxon>
        <taxon>Pseudomonadati</taxon>
        <taxon>Bacteroidota</taxon>
        <taxon>Flavobacteriia</taxon>
        <taxon>Flavobacteriales</taxon>
        <taxon>Flavobacteriaceae</taxon>
        <taxon>Flavivirga</taxon>
    </lineage>
</organism>
<evidence type="ECO:0000313" key="2">
    <source>
        <dbReference type="EMBL" id="MDO5970016.1"/>
    </source>
</evidence>
<keyword evidence="1" id="KW-0732">Signal</keyword>
<dbReference type="Proteomes" id="UP001176883">
    <property type="component" value="Unassembled WGS sequence"/>
</dbReference>